<dbReference type="RefSeq" id="XP_013328548.1">
    <property type="nucleotide sequence ID" value="XM_013473094.1"/>
</dbReference>
<evidence type="ECO:0000256" key="5">
    <source>
        <dbReference type="ARBA" id="ARBA00022679"/>
    </source>
</evidence>
<keyword evidence="3" id="KW-0337">GPI-anchor biosynthesis</keyword>
<evidence type="ECO:0000256" key="10">
    <source>
        <dbReference type="ARBA" id="ARBA00038466"/>
    </source>
</evidence>
<comment type="caution">
    <text evidence="13">The sequence shown here is derived from an EMBL/GenBank/DDBJ whole genome shotgun (WGS) entry which is preliminary data.</text>
</comment>
<keyword evidence="7 11" id="KW-0256">Endoplasmic reticulum</keyword>
<evidence type="ECO:0000256" key="6">
    <source>
        <dbReference type="ARBA" id="ARBA00022692"/>
    </source>
</evidence>
<dbReference type="EC" id="2.4.1.-" evidence="11"/>
<keyword evidence="8 11" id="KW-1133">Transmembrane helix</keyword>
<evidence type="ECO:0000256" key="2">
    <source>
        <dbReference type="ARBA" id="ARBA00004687"/>
    </source>
</evidence>
<organism evidence="13 14">
    <name type="scientific">Rasamsonia emersonii (strain ATCC 16479 / CBS 393.64 / IMI 116815)</name>
    <dbReference type="NCBI Taxonomy" id="1408163"/>
    <lineage>
        <taxon>Eukaryota</taxon>
        <taxon>Fungi</taxon>
        <taxon>Dikarya</taxon>
        <taxon>Ascomycota</taxon>
        <taxon>Pezizomycotina</taxon>
        <taxon>Eurotiomycetes</taxon>
        <taxon>Eurotiomycetidae</taxon>
        <taxon>Eurotiales</taxon>
        <taxon>Trichocomaceae</taxon>
        <taxon>Rasamsonia</taxon>
    </lineage>
</organism>
<dbReference type="InterPro" id="IPR005599">
    <property type="entry name" value="GPI_mannosylTrfase"/>
</dbReference>
<dbReference type="GO" id="GO:0000026">
    <property type="term" value="F:alpha-1,2-mannosyltransferase activity"/>
    <property type="evidence" value="ECO:0007669"/>
    <property type="project" value="TreeGrafter"/>
</dbReference>
<keyword evidence="9 11" id="KW-0472">Membrane</keyword>
<keyword evidence="6 11" id="KW-0812">Transmembrane</keyword>
<dbReference type="STRING" id="1408163.A0A0F4YVQ3"/>
<evidence type="ECO:0000256" key="11">
    <source>
        <dbReference type="RuleBase" id="RU363075"/>
    </source>
</evidence>
<evidence type="ECO:0000256" key="9">
    <source>
        <dbReference type="ARBA" id="ARBA00023136"/>
    </source>
</evidence>
<evidence type="ECO:0000313" key="13">
    <source>
        <dbReference type="EMBL" id="KKA21936.1"/>
    </source>
</evidence>
<reference evidence="13 14" key="1">
    <citation type="submission" date="2015-04" db="EMBL/GenBank/DDBJ databases">
        <authorList>
            <person name="Heijne W.H."/>
            <person name="Fedorova N.D."/>
            <person name="Nierman W.C."/>
            <person name="Vollebregt A.W."/>
            <person name="Zhao Z."/>
            <person name="Wu L."/>
            <person name="Kumar M."/>
            <person name="Stam H."/>
            <person name="van den Berg M.A."/>
            <person name="Pel H.J."/>
        </authorList>
    </citation>
    <scope>NUCLEOTIDE SEQUENCE [LARGE SCALE GENOMIC DNA]</scope>
    <source>
        <strain evidence="13 14">CBS 393.64</strain>
    </source>
</reference>
<evidence type="ECO:0000256" key="12">
    <source>
        <dbReference type="SAM" id="SignalP"/>
    </source>
</evidence>
<dbReference type="GO" id="GO:0005789">
    <property type="term" value="C:endoplasmic reticulum membrane"/>
    <property type="evidence" value="ECO:0007669"/>
    <property type="project" value="UniProtKB-SubCell"/>
</dbReference>
<feature type="transmembrane region" description="Helical" evidence="11">
    <location>
        <begin position="306"/>
        <end position="324"/>
    </location>
</feature>
<dbReference type="AlphaFoldDB" id="A0A0F4YVQ3"/>
<feature type="transmembrane region" description="Helical" evidence="11">
    <location>
        <begin position="206"/>
        <end position="225"/>
    </location>
</feature>
<comment type="pathway">
    <text evidence="2">Glycolipid biosynthesis; glycosylphosphatidylinositol-anchor biosynthesis.</text>
</comment>
<feature type="transmembrane region" description="Helical" evidence="11">
    <location>
        <begin position="232"/>
        <end position="251"/>
    </location>
</feature>
<feature type="signal peptide" evidence="12">
    <location>
        <begin position="1"/>
        <end position="17"/>
    </location>
</feature>
<evidence type="ECO:0000256" key="8">
    <source>
        <dbReference type="ARBA" id="ARBA00022989"/>
    </source>
</evidence>
<evidence type="ECO:0000256" key="1">
    <source>
        <dbReference type="ARBA" id="ARBA00004477"/>
    </source>
</evidence>
<accession>A0A0F4YVQ3</accession>
<dbReference type="Proteomes" id="UP000053958">
    <property type="component" value="Unassembled WGS sequence"/>
</dbReference>
<dbReference type="PANTHER" id="PTHR22760">
    <property type="entry name" value="GLYCOSYLTRANSFERASE"/>
    <property type="match status" value="1"/>
</dbReference>
<dbReference type="EMBL" id="LASV01000164">
    <property type="protein sequence ID" value="KKA21936.1"/>
    <property type="molecule type" value="Genomic_DNA"/>
</dbReference>
<evidence type="ECO:0000256" key="4">
    <source>
        <dbReference type="ARBA" id="ARBA00022676"/>
    </source>
</evidence>
<keyword evidence="14" id="KW-1185">Reference proteome</keyword>
<keyword evidence="4 11" id="KW-0328">Glycosyltransferase</keyword>
<keyword evidence="12" id="KW-0732">Signal</keyword>
<sequence length="572" mass="63466">MWRRAYLVLLLVRIYFALSPSYLHPDEHFQGPEVFAGRIYSYPSQLTWEFTSEHPIRSVFPLWPVYGLPMGLMSWFYNETGIGSPSADLVYYALRGGMFVLSFVLEDWAIYELVSTPRYRVQTVVLVASSYVTWTYQTHTFSNSLETLLVAWGLVLIQRIIANKVRTGKETAYAEATPADICAEALRLFLMCSAVPRRSHWRFQSYNIPCFSLGAGPAIAAAFCSQSGSRPLALVGFVGFGSLFTLIAILTDTAFYRSTSFSLLDAIRHPVITPLNNLVYNSNTSNLAVHGLHHRYQHFLVNLPQLLGPAFVILILSLFTRSGISRLSNKRAVSAISGTMILSIFPHQEPRFLIPCVPLLLTCIRPLRSRPFLAAWVVFNAALGFLMGIYHQGGVVPTQLEIPAIVSASLATKQDGQLAGPALGGTATVFWWKTYSPPLWLLGDNSSFPVEVKTRDLMGIPGMEMIQELDTAVPECPASSKAGSKPVASDDSLGNNSVFLVAPRSATFLDDYTGLSSSPVDPPLRLRELWTYRKHLNLDDLDFGDDGILPTLKRVIGRRGLTVWAVDRVDCE</sequence>
<comment type="subcellular location">
    <subcellularLocation>
        <location evidence="1 11">Endoplasmic reticulum membrane</location>
        <topology evidence="1 11">Multi-pass membrane protein</topology>
    </subcellularLocation>
</comment>
<evidence type="ECO:0000256" key="3">
    <source>
        <dbReference type="ARBA" id="ARBA00022502"/>
    </source>
</evidence>
<evidence type="ECO:0000313" key="14">
    <source>
        <dbReference type="Proteomes" id="UP000053958"/>
    </source>
</evidence>
<dbReference type="Pfam" id="PF03901">
    <property type="entry name" value="Glyco_transf_22"/>
    <property type="match status" value="1"/>
</dbReference>
<dbReference type="OrthoDB" id="10066429at2759"/>
<dbReference type="PANTHER" id="PTHR22760:SF3">
    <property type="entry name" value="GPI MANNOSYLTRANSFERASE 4"/>
    <property type="match status" value="1"/>
</dbReference>
<feature type="transmembrane region" description="Helical" evidence="11">
    <location>
        <begin position="372"/>
        <end position="390"/>
    </location>
</feature>
<evidence type="ECO:0000256" key="7">
    <source>
        <dbReference type="ARBA" id="ARBA00022824"/>
    </source>
</evidence>
<dbReference type="GO" id="GO:0006506">
    <property type="term" value="P:GPI anchor biosynthetic process"/>
    <property type="evidence" value="ECO:0007669"/>
    <property type="project" value="UniProtKB-KW"/>
</dbReference>
<proteinExistence type="inferred from homology"/>
<gene>
    <name evidence="13" type="ORF">T310_4100</name>
</gene>
<comment type="similarity">
    <text evidence="10">Belongs to the glycosyltransferase 22 family. PIGZ subfamily.</text>
</comment>
<keyword evidence="5 13" id="KW-0808">Transferase</keyword>
<dbReference type="GeneID" id="25316449"/>
<name>A0A0F4YVQ3_RASE3</name>
<feature type="chain" id="PRO_5002481923" description="Mannosyltransferase" evidence="12">
    <location>
        <begin position="18"/>
        <end position="572"/>
    </location>
</feature>
<comment type="caution">
    <text evidence="11">Lacks conserved residue(s) required for the propagation of feature annotation.</text>
</comment>
<protein>
    <recommendedName>
        <fullName evidence="11">Mannosyltransferase</fullName>
        <ecNumber evidence="11">2.4.1.-</ecNumber>
    </recommendedName>
</protein>